<feature type="compositionally biased region" description="Basic and acidic residues" evidence="2">
    <location>
        <begin position="123"/>
        <end position="136"/>
    </location>
</feature>
<feature type="compositionally biased region" description="Basic residues" evidence="2">
    <location>
        <begin position="94"/>
        <end position="108"/>
    </location>
</feature>
<feature type="coiled-coil region" evidence="1">
    <location>
        <begin position="266"/>
        <end position="296"/>
    </location>
</feature>
<dbReference type="AlphaFoldDB" id="M7S8X7"/>
<sequence>MANLFSFVSAGLRTGRAAFNARKFWATRPSAPRTVSDGVQTSISFSPRAQLDVRPPVEDQPAVTVQVSFEKSIGQKRGHDDLEPDWAPAEEDHHHHHPQQRQPKRPCLKKPGLEAKFGSELFGGRKAEAKERRVRFDLPPASPPKRKRGENDDPTGEAKKDREVKRLRLEKLNDDVAIARLKEKLVKSNKERDALRAELAEKGALLQPVPAADCTNDREASRPPAAGSIPAADIRSVTGEVGQSGVSAANGAGGEGVPSVTPVVALALYEGLKKQLEEERKKREEADRLLLGVMRETGWGNLR</sequence>
<dbReference type="HOGENOM" id="CLU_918378_0_0_1"/>
<evidence type="ECO:0000256" key="1">
    <source>
        <dbReference type="SAM" id="Coils"/>
    </source>
</evidence>
<evidence type="ECO:0000256" key="2">
    <source>
        <dbReference type="SAM" id="MobiDB-lite"/>
    </source>
</evidence>
<feature type="region of interest" description="Disordered" evidence="2">
    <location>
        <begin position="70"/>
        <end position="165"/>
    </location>
</feature>
<keyword evidence="1" id="KW-0175">Coiled coil</keyword>
<evidence type="ECO:0000313" key="3">
    <source>
        <dbReference type="EMBL" id="EMR62589.1"/>
    </source>
</evidence>
<dbReference type="KEGG" id="ela:UCREL1_10474"/>
<gene>
    <name evidence="3" type="ORF">UCREL1_10474</name>
</gene>
<feature type="compositionally biased region" description="Basic and acidic residues" evidence="2">
    <location>
        <begin position="156"/>
        <end position="165"/>
    </location>
</feature>
<proteinExistence type="predicted"/>
<accession>M7S8X7</accession>
<dbReference type="Proteomes" id="UP000012174">
    <property type="component" value="Unassembled WGS sequence"/>
</dbReference>
<keyword evidence="4" id="KW-1185">Reference proteome</keyword>
<feature type="region of interest" description="Disordered" evidence="2">
    <location>
        <begin position="213"/>
        <end position="234"/>
    </location>
</feature>
<name>M7S8X7_EUTLA</name>
<evidence type="ECO:0000313" key="4">
    <source>
        <dbReference type="Proteomes" id="UP000012174"/>
    </source>
</evidence>
<dbReference type="EMBL" id="KB707414">
    <property type="protein sequence ID" value="EMR62589.1"/>
    <property type="molecule type" value="Genomic_DNA"/>
</dbReference>
<reference evidence="4" key="1">
    <citation type="journal article" date="2013" name="Genome Announc.">
        <title>Draft genome sequence of the grapevine dieback fungus Eutypa lata UCR-EL1.</title>
        <authorList>
            <person name="Blanco-Ulate B."/>
            <person name="Rolshausen P.E."/>
            <person name="Cantu D."/>
        </authorList>
    </citation>
    <scope>NUCLEOTIDE SEQUENCE [LARGE SCALE GENOMIC DNA]</scope>
    <source>
        <strain evidence="4">UCR-EL1</strain>
    </source>
</reference>
<organism evidence="3 4">
    <name type="scientific">Eutypa lata (strain UCR-EL1)</name>
    <name type="common">Grapevine dieback disease fungus</name>
    <name type="synonym">Eutypa armeniacae</name>
    <dbReference type="NCBI Taxonomy" id="1287681"/>
    <lineage>
        <taxon>Eukaryota</taxon>
        <taxon>Fungi</taxon>
        <taxon>Dikarya</taxon>
        <taxon>Ascomycota</taxon>
        <taxon>Pezizomycotina</taxon>
        <taxon>Sordariomycetes</taxon>
        <taxon>Xylariomycetidae</taxon>
        <taxon>Xylariales</taxon>
        <taxon>Diatrypaceae</taxon>
        <taxon>Eutypa</taxon>
    </lineage>
</organism>
<protein>
    <submittedName>
        <fullName evidence="3">Uncharacterized protein</fullName>
    </submittedName>
</protein>